<evidence type="ECO:0000313" key="1">
    <source>
        <dbReference type="EMBL" id="MBD2752521.1"/>
    </source>
</evidence>
<dbReference type="AlphaFoldDB" id="A0A927AZC3"/>
<reference evidence="1" key="1">
    <citation type="submission" date="2020-09" db="EMBL/GenBank/DDBJ databases">
        <authorList>
            <person name="Kim M.K."/>
        </authorList>
    </citation>
    <scope>NUCLEOTIDE SEQUENCE</scope>
    <source>
        <strain evidence="1">BT704</strain>
    </source>
</reference>
<dbReference type="Proteomes" id="UP000653797">
    <property type="component" value="Unassembled WGS sequence"/>
</dbReference>
<sequence>MQSQNTLNKLSRRNWLRDTAIAVTGVALSPSLLTSCADHVIPEPGGGLGGTPITEGELRSASQNLKNMAAWWQELYLTTGNYEKNIHTLFKSGQKPSSWKDFLINSFITVALGVFDVAGLEIPFLGPAFAITVNFINKWASGYDRPASFDTTFGDFENKHEIIYIAVRDKLLLLADEKDNYKSLRDAWQQEIEFNNKKYTLKELADIHFPTVSNGGDYVKLQTAAYEKFRKDLWNMMIIKTGQLNYTIRHEDTYYNDSYHPTHYAERIYQEHKAYYVRGYYSPAGLNGGFYYRYWYFTFDGYELSDEAAYILFKDGRPEQTLNDEGLFTRDYVFKQFNKEKPDFFGYHDIRKDYEKGPGPGDAYYFDINGDNWDFTGGAFPDLVKLK</sequence>
<dbReference type="EMBL" id="JACXAA010000002">
    <property type="protein sequence ID" value="MBD2752521.1"/>
    <property type="molecule type" value="Genomic_DNA"/>
</dbReference>
<evidence type="ECO:0000313" key="2">
    <source>
        <dbReference type="Proteomes" id="UP000653797"/>
    </source>
</evidence>
<dbReference type="RefSeq" id="WP_191038156.1">
    <property type="nucleotide sequence ID" value="NZ_JACXAA010000002.1"/>
</dbReference>
<proteinExistence type="predicted"/>
<protein>
    <submittedName>
        <fullName evidence="1">Uncharacterized protein</fullName>
    </submittedName>
</protein>
<name>A0A927AZC3_9BACT</name>
<accession>A0A927AZC3</accession>
<gene>
    <name evidence="1" type="ORF">IC230_06455</name>
</gene>
<dbReference type="PROSITE" id="PS51318">
    <property type="entry name" value="TAT"/>
    <property type="match status" value="1"/>
</dbReference>
<comment type="caution">
    <text evidence="1">The sequence shown here is derived from an EMBL/GenBank/DDBJ whole genome shotgun (WGS) entry which is preliminary data.</text>
</comment>
<keyword evidence="2" id="KW-1185">Reference proteome</keyword>
<organism evidence="1 2">
    <name type="scientific">Spirosoma validum</name>
    <dbReference type="NCBI Taxonomy" id="2771355"/>
    <lineage>
        <taxon>Bacteria</taxon>
        <taxon>Pseudomonadati</taxon>
        <taxon>Bacteroidota</taxon>
        <taxon>Cytophagia</taxon>
        <taxon>Cytophagales</taxon>
        <taxon>Cytophagaceae</taxon>
        <taxon>Spirosoma</taxon>
    </lineage>
</organism>
<dbReference type="InterPro" id="IPR006311">
    <property type="entry name" value="TAT_signal"/>
</dbReference>